<evidence type="ECO:0000313" key="1">
    <source>
        <dbReference type="EMBL" id="CCA27755.1"/>
    </source>
</evidence>
<reference evidence="1" key="1">
    <citation type="journal article" date="2011" name="PLoS Biol.">
        <title>Gene gain and loss during evolution of obligate parasitism in the white rust pathogen of Arabidopsis thaliana.</title>
        <authorList>
            <person name="Kemen E."/>
            <person name="Gardiner A."/>
            <person name="Schultz-Larsen T."/>
            <person name="Kemen A.C."/>
            <person name="Balmuth A.L."/>
            <person name="Robert-Seilaniantz A."/>
            <person name="Bailey K."/>
            <person name="Holub E."/>
            <person name="Studholme D.J."/>
            <person name="Maclean D."/>
            <person name="Jones J.D."/>
        </authorList>
    </citation>
    <scope>NUCLEOTIDE SEQUENCE</scope>
</reference>
<gene>
    <name evidence="1" type="primary">AlNc14C668G12370</name>
    <name evidence="1" type="ORF">ALNC14_138990</name>
</gene>
<accession>F0X1Q5</accession>
<name>F0X1Q5_9STRA</name>
<organism evidence="1">
    <name type="scientific">Albugo laibachii Nc14</name>
    <dbReference type="NCBI Taxonomy" id="890382"/>
    <lineage>
        <taxon>Eukaryota</taxon>
        <taxon>Sar</taxon>
        <taxon>Stramenopiles</taxon>
        <taxon>Oomycota</taxon>
        <taxon>Peronosporomycetes</taxon>
        <taxon>Albuginales</taxon>
        <taxon>Albuginaceae</taxon>
        <taxon>Albugo</taxon>
    </lineage>
</organism>
<dbReference type="AlphaFoldDB" id="F0X1Q5"/>
<dbReference type="HOGENOM" id="CLU_1941996_0_0_1"/>
<protein>
    <submittedName>
        <fullName evidence="1">AlNc14C668G12370 protein</fullName>
    </submittedName>
</protein>
<reference evidence="1" key="2">
    <citation type="submission" date="2011-02" db="EMBL/GenBank/DDBJ databases">
        <authorList>
            <person name="MacLean D."/>
        </authorList>
    </citation>
    <scope>NUCLEOTIDE SEQUENCE</scope>
</reference>
<proteinExistence type="predicted"/>
<dbReference type="EMBL" id="FR824660">
    <property type="protein sequence ID" value="CCA27755.1"/>
    <property type="molecule type" value="Genomic_DNA"/>
</dbReference>
<sequence>MNSELLEAYYRAELFLPSIKEYTAQTKNDEDENVQDNAHAMTKLFLEQISDSITNSVNHYHCLGNVLKWTQTTLIYLSPKPGIQCSEYRRGLKFSRKYLDCSLKIKAKVIKYQAVQMQRMRTDFEAELRN</sequence>